<evidence type="ECO:0000313" key="2">
    <source>
        <dbReference type="Proteomes" id="UP000050902"/>
    </source>
</evidence>
<dbReference type="EMBL" id="LDJG01000036">
    <property type="protein sequence ID" value="KRG54102.1"/>
    <property type="molecule type" value="Genomic_DNA"/>
</dbReference>
<proteinExistence type="predicted"/>
<reference evidence="1 2" key="1">
    <citation type="submission" date="2015-05" db="EMBL/GenBank/DDBJ databases">
        <title>Genome sequencing and analysis of members of genus Stenotrophomonas.</title>
        <authorList>
            <person name="Patil P.P."/>
            <person name="Midha S."/>
            <person name="Patil P.B."/>
        </authorList>
    </citation>
    <scope>NUCLEOTIDE SEQUENCE [LARGE SCALE GENOMIC DNA]</scope>
    <source>
        <strain evidence="1 2">DSM 12575</strain>
    </source>
</reference>
<dbReference type="Proteomes" id="UP000050902">
    <property type="component" value="Unassembled WGS sequence"/>
</dbReference>
<name>A0ABR5NG45_9GAMM</name>
<dbReference type="NCBIfam" id="NF047331">
    <property type="entry name" value="phage_HTJ"/>
    <property type="match status" value="1"/>
</dbReference>
<gene>
    <name evidence="1" type="ORF">ABB22_16955</name>
</gene>
<keyword evidence="2" id="KW-1185">Reference proteome</keyword>
<accession>A0ABR5NG45</accession>
<organism evidence="1 2">
    <name type="scientific">Stenotrophomonas nitritireducens</name>
    <dbReference type="NCBI Taxonomy" id="83617"/>
    <lineage>
        <taxon>Bacteria</taxon>
        <taxon>Pseudomonadati</taxon>
        <taxon>Pseudomonadota</taxon>
        <taxon>Gammaproteobacteria</taxon>
        <taxon>Lysobacterales</taxon>
        <taxon>Lysobacteraceae</taxon>
        <taxon>Stenotrophomonas</taxon>
    </lineage>
</organism>
<sequence length="72" mass="8044">MAFTKEQTAALEEAIAAGVLSVRYADRTVTYQSLDAMRRLLKQMREEAGQGTAPARRRQRVVRLYQSGTGNV</sequence>
<evidence type="ECO:0008006" key="3">
    <source>
        <dbReference type="Google" id="ProtNLM"/>
    </source>
</evidence>
<dbReference type="RefSeq" id="WP_057505410.1">
    <property type="nucleotide sequence ID" value="NZ_LDJG01000036.1"/>
</dbReference>
<protein>
    <recommendedName>
        <fullName evidence="3">Phage tail protein</fullName>
    </recommendedName>
</protein>
<comment type="caution">
    <text evidence="1">The sequence shown here is derived from an EMBL/GenBank/DDBJ whole genome shotgun (WGS) entry which is preliminary data.</text>
</comment>
<evidence type="ECO:0000313" key="1">
    <source>
        <dbReference type="EMBL" id="KRG54102.1"/>
    </source>
</evidence>